<protein>
    <submittedName>
        <fullName evidence="7">LLM class flavin-dependent oxidoreductase</fullName>
    </submittedName>
</protein>
<evidence type="ECO:0000256" key="2">
    <source>
        <dbReference type="ARBA" id="ARBA00022643"/>
    </source>
</evidence>
<dbReference type="PANTHER" id="PTHR42847:SF4">
    <property type="entry name" value="ALKANESULFONATE MONOOXYGENASE-RELATED"/>
    <property type="match status" value="1"/>
</dbReference>
<feature type="domain" description="Luciferase-like" evidence="6">
    <location>
        <begin position="31"/>
        <end position="238"/>
    </location>
</feature>
<sequence length="315" mass="33776">MSVEFTFAPGLNADALPASATYSFFFNTESARATLMEARLAGFRRIIIDDASGLIGNFDLAGTAAALAPAMEIVLTHWAGVLSPSVAASEIAALDRICQGRLALRMLTESIEGRAAACASGEQATLLERTDEYLTLLKRLWSNDKPFDHEGPFYSLRNGFVPCKGPSGMDIPIRIGGQSDEALRLAARHAHVVELSALTPEISHGLISRVRDLAAPYGRADKIRFALQVPLDSRSASQAISVRRRKDPHPLPGAASLAAFVQAGISEFMLIGDDGDAPVRFCRAIRRGLSEIHQQNGSGFGRAECRSGIQPLHGP</sequence>
<feature type="region of interest" description="Disordered" evidence="5">
    <location>
        <begin position="296"/>
        <end position="315"/>
    </location>
</feature>
<evidence type="ECO:0000256" key="4">
    <source>
        <dbReference type="ARBA" id="ARBA00023033"/>
    </source>
</evidence>
<dbReference type="InterPro" id="IPR011251">
    <property type="entry name" value="Luciferase-like_dom"/>
</dbReference>
<evidence type="ECO:0000313" key="8">
    <source>
        <dbReference type="Proteomes" id="UP001149009"/>
    </source>
</evidence>
<dbReference type="SUPFAM" id="SSF51679">
    <property type="entry name" value="Bacterial luciferase-like"/>
    <property type="match status" value="1"/>
</dbReference>
<evidence type="ECO:0000256" key="3">
    <source>
        <dbReference type="ARBA" id="ARBA00023002"/>
    </source>
</evidence>
<dbReference type="EMBL" id="JAODNV010000016">
    <property type="protein sequence ID" value="MCT8991563.1"/>
    <property type="molecule type" value="Genomic_DNA"/>
</dbReference>
<dbReference type="PANTHER" id="PTHR42847">
    <property type="entry name" value="ALKANESULFONATE MONOOXYGENASE"/>
    <property type="match status" value="1"/>
</dbReference>
<keyword evidence="4" id="KW-0503">Monooxygenase</keyword>
<dbReference type="RefSeq" id="WP_261516489.1">
    <property type="nucleotide sequence ID" value="NZ_JAODNV010000016.1"/>
</dbReference>
<evidence type="ECO:0000259" key="6">
    <source>
        <dbReference type="Pfam" id="PF00296"/>
    </source>
</evidence>
<comment type="caution">
    <text evidence="7">The sequence shown here is derived from an EMBL/GenBank/DDBJ whole genome shotgun (WGS) entry which is preliminary data.</text>
</comment>
<organism evidence="7 8">
    <name type="scientific">Chelativorans petroleitrophicus</name>
    <dbReference type="NCBI Taxonomy" id="2975484"/>
    <lineage>
        <taxon>Bacteria</taxon>
        <taxon>Pseudomonadati</taxon>
        <taxon>Pseudomonadota</taxon>
        <taxon>Alphaproteobacteria</taxon>
        <taxon>Hyphomicrobiales</taxon>
        <taxon>Phyllobacteriaceae</taxon>
        <taxon>Chelativorans</taxon>
    </lineage>
</organism>
<proteinExistence type="predicted"/>
<dbReference type="AlphaFoldDB" id="A0A9X2XA64"/>
<dbReference type="InterPro" id="IPR036661">
    <property type="entry name" value="Luciferase-like_sf"/>
</dbReference>
<dbReference type="InterPro" id="IPR050172">
    <property type="entry name" value="SsuD_RutA_monooxygenase"/>
</dbReference>
<evidence type="ECO:0000256" key="1">
    <source>
        <dbReference type="ARBA" id="ARBA00022630"/>
    </source>
</evidence>
<dbReference type="Gene3D" id="3.20.20.30">
    <property type="entry name" value="Luciferase-like domain"/>
    <property type="match status" value="1"/>
</dbReference>
<dbReference type="Proteomes" id="UP001149009">
    <property type="component" value="Unassembled WGS sequence"/>
</dbReference>
<name>A0A9X2XA64_9HYPH</name>
<dbReference type="GO" id="GO:0046306">
    <property type="term" value="P:alkanesulfonate catabolic process"/>
    <property type="evidence" value="ECO:0007669"/>
    <property type="project" value="TreeGrafter"/>
</dbReference>
<evidence type="ECO:0000313" key="7">
    <source>
        <dbReference type="EMBL" id="MCT8991563.1"/>
    </source>
</evidence>
<reference evidence="7" key="1">
    <citation type="submission" date="2022-08" db="EMBL/GenBank/DDBJ databases">
        <title>Chelativorans sichuanense sp. nov., a paraffin oil-degrading bacterium isolated from a mixture of oil-based drill cuttings and paddy soil.</title>
        <authorList>
            <person name="Yu J."/>
            <person name="Liu H."/>
            <person name="Chen Q."/>
        </authorList>
    </citation>
    <scope>NUCLEOTIDE SEQUENCE</scope>
    <source>
        <strain evidence="7">SCAU 2101</strain>
    </source>
</reference>
<keyword evidence="1" id="KW-0285">Flavoprotein</keyword>
<dbReference type="GO" id="GO:0008726">
    <property type="term" value="F:alkanesulfonate monooxygenase activity"/>
    <property type="evidence" value="ECO:0007669"/>
    <property type="project" value="TreeGrafter"/>
</dbReference>
<keyword evidence="2" id="KW-0288">FMN</keyword>
<keyword evidence="3" id="KW-0560">Oxidoreductase</keyword>
<keyword evidence="8" id="KW-1185">Reference proteome</keyword>
<dbReference type="Pfam" id="PF00296">
    <property type="entry name" value="Bac_luciferase"/>
    <property type="match status" value="1"/>
</dbReference>
<evidence type="ECO:0000256" key="5">
    <source>
        <dbReference type="SAM" id="MobiDB-lite"/>
    </source>
</evidence>
<gene>
    <name evidence="7" type="ORF">NYR54_14880</name>
</gene>
<accession>A0A9X2XA64</accession>